<dbReference type="OrthoDB" id="2422440at2759"/>
<dbReference type="Proteomes" id="UP000288805">
    <property type="component" value="Unassembled WGS sequence"/>
</dbReference>
<dbReference type="InterPro" id="IPR001214">
    <property type="entry name" value="SET_dom"/>
</dbReference>
<keyword evidence="4 10" id="KW-0489">Methyltransferase</keyword>
<dbReference type="GO" id="GO:0008168">
    <property type="term" value="F:methyltransferase activity"/>
    <property type="evidence" value="ECO:0007669"/>
    <property type="project" value="UniProtKB-KW"/>
</dbReference>
<dbReference type="PROSITE" id="PS50868">
    <property type="entry name" value="POST_SET"/>
    <property type="match status" value="1"/>
</dbReference>
<sequence length="203" mass="23161">MRGGTGFAQRFQKREYAKTKLFRAEGRGWGLLATENIKAGEFVMEYCGEVISRTEARGRSQVYVSQGLKDVYIIPLNARECIDATKKGNLARFINHSCQPNCETMKWSVLGEDRVGIFALRNISVGTELTYSYNFEWYSGAKVRCLCGATRCSGFLGGKPCGFQTRLMDCQLDIFPVWFFLLTYFPIELVANHLNQQFNHWSE</sequence>
<dbReference type="SUPFAM" id="SSF82199">
    <property type="entry name" value="SET domain"/>
    <property type="match status" value="1"/>
</dbReference>
<dbReference type="SMART" id="SM00508">
    <property type="entry name" value="PostSET"/>
    <property type="match status" value="1"/>
</dbReference>
<evidence type="ECO:0000313" key="10">
    <source>
        <dbReference type="EMBL" id="RVW48860.1"/>
    </source>
</evidence>
<gene>
    <name evidence="10" type="primary">ASHH1_0</name>
    <name evidence="11" type="synonym">ASHH1_8</name>
    <name evidence="11" type="ORF">CK203_018100</name>
    <name evidence="10" type="ORF">CK203_109013</name>
</gene>
<evidence type="ECO:0000313" key="11">
    <source>
        <dbReference type="EMBL" id="RVX13279.1"/>
    </source>
</evidence>
<evidence type="ECO:0000256" key="6">
    <source>
        <dbReference type="ARBA" id="ARBA00022691"/>
    </source>
</evidence>
<evidence type="ECO:0000313" key="12">
    <source>
        <dbReference type="Proteomes" id="UP000288805"/>
    </source>
</evidence>
<evidence type="ECO:0000256" key="7">
    <source>
        <dbReference type="ARBA" id="ARBA00023242"/>
    </source>
</evidence>
<dbReference type="GO" id="GO:0005694">
    <property type="term" value="C:chromosome"/>
    <property type="evidence" value="ECO:0007669"/>
    <property type="project" value="UniProtKB-SubCell"/>
</dbReference>
<feature type="domain" description="SET" evidence="8">
    <location>
        <begin position="17"/>
        <end position="134"/>
    </location>
</feature>
<evidence type="ECO:0000259" key="8">
    <source>
        <dbReference type="PROSITE" id="PS50280"/>
    </source>
</evidence>
<feature type="domain" description="Post-SET" evidence="9">
    <location>
        <begin position="141"/>
        <end position="157"/>
    </location>
</feature>
<evidence type="ECO:0000259" key="9">
    <source>
        <dbReference type="PROSITE" id="PS50868"/>
    </source>
</evidence>
<dbReference type="PANTHER" id="PTHR22884">
    <property type="entry name" value="SET DOMAIN PROTEINS"/>
    <property type="match status" value="1"/>
</dbReference>
<dbReference type="GO" id="GO:0032259">
    <property type="term" value="P:methylation"/>
    <property type="evidence" value="ECO:0007669"/>
    <property type="project" value="UniProtKB-KW"/>
</dbReference>
<protein>
    <submittedName>
        <fullName evidence="10">Histone-lysine N-methyltransferase ASHH1</fullName>
    </submittedName>
</protein>
<keyword evidence="6" id="KW-0949">S-adenosyl-L-methionine</keyword>
<evidence type="ECO:0000256" key="2">
    <source>
        <dbReference type="ARBA" id="ARBA00004286"/>
    </source>
</evidence>
<comment type="subcellular location">
    <subcellularLocation>
        <location evidence="2">Chromosome</location>
    </subcellularLocation>
    <subcellularLocation>
        <location evidence="1">Nucleus</location>
    </subcellularLocation>
</comment>
<comment type="caution">
    <text evidence="10">The sequence shown here is derived from an EMBL/GenBank/DDBJ whole genome shotgun (WGS) entry which is preliminary data.</text>
</comment>
<dbReference type="GO" id="GO:0005634">
    <property type="term" value="C:nucleus"/>
    <property type="evidence" value="ECO:0007669"/>
    <property type="project" value="UniProtKB-SubCell"/>
</dbReference>
<evidence type="ECO:0000256" key="1">
    <source>
        <dbReference type="ARBA" id="ARBA00004123"/>
    </source>
</evidence>
<dbReference type="Pfam" id="PF00856">
    <property type="entry name" value="SET"/>
    <property type="match status" value="1"/>
</dbReference>
<evidence type="ECO:0000256" key="4">
    <source>
        <dbReference type="ARBA" id="ARBA00022603"/>
    </source>
</evidence>
<reference evidence="10 12" key="1">
    <citation type="journal article" date="2018" name="PLoS Genet.">
        <title>Population sequencing reveals clonal diversity and ancestral inbreeding in the grapevine cultivar Chardonnay.</title>
        <authorList>
            <person name="Roach M.J."/>
            <person name="Johnson D.L."/>
            <person name="Bohlmann J."/>
            <person name="van Vuuren H.J."/>
            <person name="Jones S.J."/>
            <person name="Pretorius I.S."/>
            <person name="Schmidt S.A."/>
            <person name="Borneman A.R."/>
        </authorList>
    </citation>
    <scope>NUCLEOTIDE SEQUENCE [LARGE SCALE GENOMIC DNA]</scope>
    <source>
        <strain evidence="12">cv. Chardonnay</strain>
        <strain evidence="10">I10V1</strain>
        <tissue evidence="10">Leaf</tissue>
    </source>
</reference>
<organism evidence="10 12">
    <name type="scientific">Vitis vinifera</name>
    <name type="common">Grape</name>
    <dbReference type="NCBI Taxonomy" id="29760"/>
    <lineage>
        <taxon>Eukaryota</taxon>
        <taxon>Viridiplantae</taxon>
        <taxon>Streptophyta</taxon>
        <taxon>Embryophyta</taxon>
        <taxon>Tracheophyta</taxon>
        <taxon>Spermatophyta</taxon>
        <taxon>Magnoliopsida</taxon>
        <taxon>eudicotyledons</taxon>
        <taxon>Gunneridae</taxon>
        <taxon>Pentapetalae</taxon>
        <taxon>rosids</taxon>
        <taxon>Vitales</taxon>
        <taxon>Vitaceae</taxon>
        <taxon>Viteae</taxon>
        <taxon>Vitis</taxon>
    </lineage>
</organism>
<name>A0A438EMD3_VITVI</name>
<accession>A0A438EMD3</accession>
<dbReference type="InterPro" id="IPR050777">
    <property type="entry name" value="SET2_Histone-Lys_MeTrsfase"/>
</dbReference>
<dbReference type="EMBL" id="QGNW01001239">
    <property type="protein sequence ID" value="RVW48860.1"/>
    <property type="molecule type" value="Genomic_DNA"/>
</dbReference>
<evidence type="ECO:0000256" key="3">
    <source>
        <dbReference type="ARBA" id="ARBA00022454"/>
    </source>
</evidence>
<keyword evidence="7" id="KW-0539">Nucleus</keyword>
<dbReference type="AlphaFoldDB" id="A0A438EMD3"/>
<dbReference type="SMART" id="SM00317">
    <property type="entry name" value="SET"/>
    <property type="match status" value="1"/>
</dbReference>
<proteinExistence type="predicted"/>
<dbReference type="EMBL" id="QGNW01000025">
    <property type="protein sequence ID" value="RVX13279.1"/>
    <property type="molecule type" value="Genomic_DNA"/>
</dbReference>
<evidence type="ECO:0000256" key="5">
    <source>
        <dbReference type="ARBA" id="ARBA00022679"/>
    </source>
</evidence>
<dbReference type="InterPro" id="IPR046341">
    <property type="entry name" value="SET_dom_sf"/>
</dbReference>
<dbReference type="InterPro" id="IPR003616">
    <property type="entry name" value="Post-SET_dom"/>
</dbReference>
<keyword evidence="5 10" id="KW-0808">Transferase</keyword>
<keyword evidence="3" id="KW-0158">Chromosome</keyword>
<dbReference type="PROSITE" id="PS50280">
    <property type="entry name" value="SET"/>
    <property type="match status" value="1"/>
</dbReference>
<dbReference type="Gene3D" id="2.170.270.10">
    <property type="entry name" value="SET domain"/>
    <property type="match status" value="1"/>
</dbReference>